<accession>A0A5N4D112</accession>
<proteinExistence type="predicted"/>
<dbReference type="AlphaFoldDB" id="A0A5N4D112"/>
<sequence>MTVCHGVLSPAQPNSAPDTMTGSCCGSTSTSLGSLLLPRPLLLPPRVLPDHRVPPRDLRAPLHAHHLRARPPPSVLRAAVAPSPAAPRPASLWSAAPAAGRPPAASPSLCQPAPCQTVCRTFPSC</sequence>
<feature type="region of interest" description="Disordered" evidence="1">
    <location>
        <begin position="81"/>
        <end position="108"/>
    </location>
</feature>
<feature type="region of interest" description="Disordered" evidence="1">
    <location>
        <begin position="1"/>
        <end position="22"/>
    </location>
</feature>
<comment type="caution">
    <text evidence="2">The sequence shown here is derived from an EMBL/GenBank/DDBJ whole genome shotgun (WGS) entry which is preliminary data.</text>
</comment>
<protein>
    <submittedName>
        <fullName evidence="2">Uncharacterized protein</fullName>
    </submittedName>
</protein>
<name>A0A5N4D112_CAMDR</name>
<evidence type="ECO:0000313" key="3">
    <source>
        <dbReference type="Proteomes" id="UP000299084"/>
    </source>
</evidence>
<reference evidence="2 3" key="1">
    <citation type="journal article" date="2019" name="Mol. Ecol. Resour.">
        <title>Improving Illumina assemblies with Hi-C and long reads: an example with the North African dromedary.</title>
        <authorList>
            <person name="Elbers J.P."/>
            <person name="Rogers M.F."/>
            <person name="Perelman P.L."/>
            <person name="Proskuryakova A.A."/>
            <person name="Serdyukova N.A."/>
            <person name="Johnson W.E."/>
            <person name="Horin P."/>
            <person name="Corander J."/>
            <person name="Murphy D."/>
            <person name="Burger P.A."/>
        </authorList>
    </citation>
    <scope>NUCLEOTIDE SEQUENCE [LARGE SCALE GENOMIC DNA]</scope>
    <source>
        <strain evidence="2">Drom800</strain>
        <tissue evidence="2">Blood</tissue>
    </source>
</reference>
<gene>
    <name evidence="2" type="ORF">Cadr_000019102</name>
</gene>
<dbReference type="Proteomes" id="UP000299084">
    <property type="component" value="Unassembled WGS sequence"/>
</dbReference>
<feature type="compositionally biased region" description="Polar residues" evidence="1">
    <location>
        <begin position="11"/>
        <end position="20"/>
    </location>
</feature>
<dbReference type="EMBL" id="JWIN03000016">
    <property type="protein sequence ID" value="KAB1264811.1"/>
    <property type="molecule type" value="Genomic_DNA"/>
</dbReference>
<keyword evidence="3" id="KW-1185">Reference proteome</keyword>
<evidence type="ECO:0000256" key="1">
    <source>
        <dbReference type="SAM" id="MobiDB-lite"/>
    </source>
</evidence>
<evidence type="ECO:0000313" key="2">
    <source>
        <dbReference type="EMBL" id="KAB1264811.1"/>
    </source>
</evidence>
<organism evidence="2 3">
    <name type="scientific">Camelus dromedarius</name>
    <name type="common">Dromedary</name>
    <name type="synonym">Arabian camel</name>
    <dbReference type="NCBI Taxonomy" id="9838"/>
    <lineage>
        <taxon>Eukaryota</taxon>
        <taxon>Metazoa</taxon>
        <taxon>Chordata</taxon>
        <taxon>Craniata</taxon>
        <taxon>Vertebrata</taxon>
        <taxon>Euteleostomi</taxon>
        <taxon>Mammalia</taxon>
        <taxon>Eutheria</taxon>
        <taxon>Laurasiatheria</taxon>
        <taxon>Artiodactyla</taxon>
        <taxon>Tylopoda</taxon>
        <taxon>Camelidae</taxon>
        <taxon>Camelus</taxon>
    </lineage>
</organism>